<dbReference type="Gene3D" id="3.30.420.10">
    <property type="entry name" value="Ribonuclease H-like superfamily/Ribonuclease H"/>
    <property type="match status" value="1"/>
</dbReference>
<dbReference type="InterPro" id="IPR012337">
    <property type="entry name" value="RNaseH-like_sf"/>
</dbReference>
<dbReference type="Pfam" id="PF00665">
    <property type="entry name" value="rve"/>
    <property type="match status" value="1"/>
</dbReference>
<feature type="region of interest" description="Disordered" evidence="1">
    <location>
        <begin position="241"/>
        <end position="318"/>
    </location>
</feature>
<dbReference type="PANTHER" id="PTHR37984:SF5">
    <property type="entry name" value="PROTEIN NYNRIN-LIKE"/>
    <property type="match status" value="1"/>
</dbReference>
<dbReference type="InterPro" id="IPR050951">
    <property type="entry name" value="Retrovirus_Pol_polyprotein"/>
</dbReference>
<protein>
    <submittedName>
        <fullName evidence="4">Integrase catalytic domain-containing protein</fullName>
    </submittedName>
</protein>
<feature type="compositionally biased region" description="Basic residues" evidence="1">
    <location>
        <begin position="300"/>
        <end position="310"/>
    </location>
</feature>
<dbReference type="InterPro" id="IPR001584">
    <property type="entry name" value="Integrase_cat-core"/>
</dbReference>
<name>A0A5S6QMD7_TRIMR</name>
<reference evidence="4" key="1">
    <citation type="submission" date="2019-12" db="UniProtKB">
        <authorList>
            <consortium name="WormBaseParasite"/>
        </authorList>
    </citation>
    <scope>IDENTIFICATION</scope>
</reference>
<feature type="compositionally biased region" description="Basic and acidic residues" evidence="1">
    <location>
        <begin position="285"/>
        <end position="295"/>
    </location>
</feature>
<evidence type="ECO:0000313" key="4">
    <source>
        <dbReference type="WBParaSite" id="TMUE_2000008368.1"/>
    </source>
</evidence>
<evidence type="ECO:0000259" key="2">
    <source>
        <dbReference type="PROSITE" id="PS50994"/>
    </source>
</evidence>
<evidence type="ECO:0000256" key="1">
    <source>
        <dbReference type="SAM" id="MobiDB-lite"/>
    </source>
</evidence>
<dbReference type="PANTHER" id="PTHR37984">
    <property type="entry name" value="PROTEIN CBG26694"/>
    <property type="match status" value="1"/>
</dbReference>
<dbReference type="GO" id="GO:0003676">
    <property type="term" value="F:nucleic acid binding"/>
    <property type="evidence" value="ECO:0007669"/>
    <property type="project" value="InterPro"/>
</dbReference>
<feature type="compositionally biased region" description="Basic and acidic residues" evidence="1">
    <location>
        <begin position="196"/>
        <end position="205"/>
    </location>
</feature>
<organism evidence="3 4">
    <name type="scientific">Trichuris muris</name>
    <name type="common">Mouse whipworm</name>
    <dbReference type="NCBI Taxonomy" id="70415"/>
    <lineage>
        <taxon>Eukaryota</taxon>
        <taxon>Metazoa</taxon>
        <taxon>Ecdysozoa</taxon>
        <taxon>Nematoda</taxon>
        <taxon>Enoplea</taxon>
        <taxon>Dorylaimia</taxon>
        <taxon>Trichinellida</taxon>
        <taxon>Trichuridae</taxon>
        <taxon>Trichuris</taxon>
    </lineage>
</organism>
<feature type="domain" description="Integrase catalytic" evidence="2">
    <location>
        <begin position="8"/>
        <end position="117"/>
    </location>
</feature>
<keyword evidence="3" id="KW-1185">Reference proteome</keyword>
<feature type="region of interest" description="Disordered" evidence="1">
    <location>
        <begin position="194"/>
        <end position="222"/>
    </location>
</feature>
<dbReference type="PROSITE" id="PS50994">
    <property type="entry name" value="INTEGRASE"/>
    <property type="match status" value="1"/>
</dbReference>
<dbReference type="Proteomes" id="UP000046395">
    <property type="component" value="Unassembled WGS sequence"/>
</dbReference>
<dbReference type="WBParaSite" id="TMUE_2000008368.1">
    <property type="protein sequence ID" value="TMUE_2000008368.1"/>
    <property type="gene ID" value="WBGene00300253"/>
</dbReference>
<dbReference type="AlphaFoldDB" id="A0A5S6QMD7"/>
<dbReference type="SUPFAM" id="SSF53098">
    <property type="entry name" value="Ribonuclease H-like"/>
    <property type="match status" value="1"/>
</dbReference>
<dbReference type="InterPro" id="IPR036397">
    <property type="entry name" value="RNaseH_sf"/>
</dbReference>
<dbReference type="GO" id="GO:0015074">
    <property type="term" value="P:DNA integration"/>
    <property type="evidence" value="ECO:0007669"/>
    <property type="project" value="InterPro"/>
</dbReference>
<sequence length="318" mass="36333">MKWRHGTLEVEKVWQRVSLDVTHCKRKLYVSLIDYGPSRFAVWRPLRFHASADIIEQLDAVFFERGAPEEFLADNDTAFRSQAFAEFVKRWGVWLRFRCAYAPSGNGIVERCHRTVKVIAARKNCSVNEAVYRYNLMPRDDCSVDKAPANAVYRYSSPYSVGDRVWVKPPRARCDSKYQKGTVTGVLSNQAVEVDGTPRHVRDLSCRAPSSDAPDERPKNHESDWGTIAWFFTHQPTEPTYPCNVPTDVDSDQLMDAGSDRPMNADSDPLMDADSDRPMNTNSDRPMDADGDRPMDANSARRRTIRRRKPRAFECCDS</sequence>
<proteinExistence type="predicted"/>
<accession>A0A5S6QMD7</accession>
<evidence type="ECO:0000313" key="3">
    <source>
        <dbReference type="Proteomes" id="UP000046395"/>
    </source>
</evidence>